<evidence type="ECO:0008006" key="5">
    <source>
        <dbReference type="Google" id="ProtNLM"/>
    </source>
</evidence>
<feature type="chain" id="PRO_5042856457" description="DUF4124 domain-containing protein" evidence="2">
    <location>
        <begin position="21"/>
        <end position="90"/>
    </location>
</feature>
<keyword evidence="2" id="KW-0732">Signal</keyword>
<dbReference type="RefSeq" id="WP_102477721.1">
    <property type="nucleotide sequence ID" value="NZ_MDBO01000070.1"/>
</dbReference>
<evidence type="ECO:0000313" key="3">
    <source>
        <dbReference type="EMBL" id="PMP10636.1"/>
    </source>
</evidence>
<evidence type="ECO:0000256" key="1">
    <source>
        <dbReference type="SAM" id="MobiDB-lite"/>
    </source>
</evidence>
<reference evidence="4" key="1">
    <citation type="submission" date="2016-07" db="EMBL/GenBank/DDBJ databases">
        <title>Nontailed viruses are major unrecognized killers of bacteria in the ocean.</title>
        <authorList>
            <person name="Kauffman K."/>
            <person name="Hussain F."/>
            <person name="Yang J."/>
            <person name="Arevalo P."/>
            <person name="Brown J."/>
            <person name="Cutler M."/>
            <person name="Kelly L."/>
            <person name="Polz M.F."/>
        </authorList>
    </citation>
    <scope>NUCLEOTIDE SEQUENCE [LARGE SCALE GENOMIC DNA]</scope>
    <source>
        <strain evidence="4">10N.222.49.A5</strain>
    </source>
</reference>
<gene>
    <name evidence="3" type="ORF">BCS93_10150</name>
</gene>
<feature type="region of interest" description="Disordered" evidence="1">
    <location>
        <begin position="30"/>
        <end position="90"/>
    </location>
</feature>
<feature type="signal peptide" evidence="2">
    <location>
        <begin position="1"/>
        <end position="20"/>
    </location>
</feature>
<dbReference type="EMBL" id="MDBO01000070">
    <property type="protein sequence ID" value="PMP10636.1"/>
    <property type="molecule type" value="Genomic_DNA"/>
</dbReference>
<dbReference type="AlphaFoldDB" id="A0AAP8SWR4"/>
<sequence length="90" mass="9677">MKTLKTLLLTSLFVAPVAFASSLPINPTFNSQTNYVWEDPSERTGGGGYTWADPSERTGGGGYTWADPSERTGGGGYTWEDPSERRGGGR</sequence>
<dbReference type="Proteomes" id="UP000235611">
    <property type="component" value="Unassembled WGS sequence"/>
</dbReference>
<protein>
    <recommendedName>
        <fullName evidence="5">DUF4124 domain-containing protein</fullName>
    </recommendedName>
</protein>
<name>A0AAP8SWR4_9VIBR</name>
<accession>A0AAP8SWR4</accession>
<organism evidence="3 4">
    <name type="scientific">Vibrio breoganii</name>
    <dbReference type="NCBI Taxonomy" id="553239"/>
    <lineage>
        <taxon>Bacteria</taxon>
        <taxon>Pseudomonadati</taxon>
        <taxon>Pseudomonadota</taxon>
        <taxon>Gammaproteobacteria</taxon>
        <taxon>Vibrionales</taxon>
        <taxon>Vibrionaceae</taxon>
        <taxon>Vibrio</taxon>
    </lineage>
</organism>
<evidence type="ECO:0000313" key="4">
    <source>
        <dbReference type="Proteomes" id="UP000235611"/>
    </source>
</evidence>
<evidence type="ECO:0000256" key="2">
    <source>
        <dbReference type="SAM" id="SignalP"/>
    </source>
</evidence>
<proteinExistence type="predicted"/>
<comment type="caution">
    <text evidence="3">The sequence shown here is derived from an EMBL/GenBank/DDBJ whole genome shotgun (WGS) entry which is preliminary data.</text>
</comment>